<evidence type="ECO:0000256" key="1">
    <source>
        <dbReference type="ARBA" id="ARBA00022475"/>
    </source>
</evidence>
<dbReference type="Pfam" id="PF02659">
    <property type="entry name" value="Mntp"/>
    <property type="match status" value="1"/>
</dbReference>
<evidence type="ECO:0000256" key="4">
    <source>
        <dbReference type="ARBA" id="ARBA00023136"/>
    </source>
</evidence>
<reference evidence="6 7" key="1">
    <citation type="submission" date="2015-09" db="EMBL/GenBank/DDBJ databases">
        <title>Genome sequence of Oxobacter pfennigii DSM 3222.</title>
        <authorList>
            <person name="Poehlein A."/>
            <person name="Bengelsdorf F.R."/>
            <person name="Schiel-Bengelsdorf B."/>
            <person name="Duerre P."/>
            <person name="Daniel R."/>
        </authorList>
    </citation>
    <scope>NUCLEOTIDE SEQUENCE [LARGE SCALE GENOMIC DNA]</scope>
    <source>
        <strain evidence="6 7">DSM 3222</strain>
    </source>
</reference>
<gene>
    <name evidence="6" type="primary">mntP_2</name>
    <name evidence="6" type="ORF">OXPF_19390</name>
</gene>
<feature type="transmembrane region" description="Helical" evidence="5">
    <location>
        <begin position="64"/>
        <end position="86"/>
    </location>
</feature>
<evidence type="ECO:0000313" key="7">
    <source>
        <dbReference type="Proteomes" id="UP000050326"/>
    </source>
</evidence>
<keyword evidence="7" id="KW-1185">Reference proteome</keyword>
<dbReference type="InterPro" id="IPR003810">
    <property type="entry name" value="Mntp/YtaF"/>
</dbReference>
<dbReference type="AlphaFoldDB" id="A0A0P8W6X8"/>
<keyword evidence="4 5" id="KW-0472">Membrane</keyword>
<dbReference type="PANTHER" id="PTHR35529">
    <property type="entry name" value="MANGANESE EFFLUX PUMP MNTP-RELATED"/>
    <property type="match status" value="1"/>
</dbReference>
<evidence type="ECO:0000256" key="2">
    <source>
        <dbReference type="ARBA" id="ARBA00022692"/>
    </source>
</evidence>
<accession>A0A0P8W6X8</accession>
<proteinExistence type="predicted"/>
<evidence type="ECO:0000313" key="6">
    <source>
        <dbReference type="EMBL" id="KPU44445.1"/>
    </source>
</evidence>
<keyword evidence="1" id="KW-1003">Cell membrane</keyword>
<dbReference type="InterPro" id="IPR014205">
    <property type="entry name" value="Spore_YtaF"/>
</dbReference>
<organism evidence="6 7">
    <name type="scientific">Oxobacter pfennigii</name>
    <dbReference type="NCBI Taxonomy" id="36849"/>
    <lineage>
        <taxon>Bacteria</taxon>
        <taxon>Bacillati</taxon>
        <taxon>Bacillota</taxon>
        <taxon>Clostridia</taxon>
        <taxon>Eubacteriales</taxon>
        <taxon>Clostridiaceae</taxon>
        <taxon>Oxobacter</taxon>
    </lineage>
</organism>
<dbReference type="PANTHER" id="PTHR35529:SF2">
    <property type="entry name" value="SPORULATION PROTEIN YTAF-RELATED"/>
    <property type="match status" value="1"/>
</dbReference>
<dbReference type="STRING" id="36849.OXPF_19390"/>
<feature type="transmembrane region" description="Helical" evidence="5">
    <location>
        <begin position="132"/>
        <end position="152"/>
    </location>
</feature>
<dbReference type="Proteomes" id="UP000050326">
    <property type="component" value="Unassembled WGS sequence"/>
</dbReference>
<evidence type="ECO:0000256" key="3">
    <source>
        <dbReference type="ARBA" id="ARBA00022989"/>
    </source>
</evidence>
<dbReference type="RefSeq" id="WP_054874994.1">
    <property type="nucleotide sequence ID" value="NZ_LKET01000030.1"/>
</dbReference>
<protein>
    <submittedName>
        <fullName evidence="6">Manganese efflux pump MntP</fullName>
    </submittedName>
</protein>
<dbReference type="NCBIfam" id="TIGR02840">
    <property type="entry name" value="spore_YtaF"/>
    <property type="match status" value="1"/>
</dbReference>
<feature type="transmembrane region" description="Helical" evidence="5">
    <location>
        <begin position="6"/>
        <end position="25"/>
    </location>
</feature>
<dbReference type="EMBL" id="LKET01000030">
    <property type="protein sequence ID" value="KPU44445.1"/>
    <property type="molecule type" value="Genomic_DNA"/>
</dbReference>
<feature type="transmembrane region" description="Helical" evidence="5">
    <location>
        <begin position="37"/>
        <end position="58"/>
    </location>
</feature>
<comment type="caution">
    <text evidence="6">The sequence shown here is derived from an EMBL/GenBank/DDBJ whole genome shotgun (WGS) entry which is preliminary data.</text>
</comment>
<name>A0A0P8W6X8_9CLOT</name>
<evidence type="ECO:0000256" key="5">
    <source>
        <dbReference type="SAM" id="Phobius"/>
    </source>
</evidence>
<keyword evidence="3 5" id="KW-1133">Transmembrane helix</keyword>
<feature type="transmembrane region" description="Helical" evidence="5">
    <location>
        <begin position="190"/>
        <end position="208"/>
    </location>
</feature>
<keyword evidence="2 5" id="KW-0812">Transmembrane</keyword>
<sequence>MHILSIFLFAISSSVDSLIIGLSYGTKKVRIDFFNNFIASLISGLGTFLAMLFGKVLLQIIPLQWANIIGSGMLILLGMYLLGNFLRKNIDSMKGAGEVNENISEFQRYENTLRSPDVIDANDSKTIEFKEAIILGIILCLNNIGLGIGAGITGLNIYMTPISSLLFSLVFIPIGYYIGEKVIPDKLSGYSEIISICIIVILGIYELFI</sequence>
<feature type="transmembrane region" description="Helical" evidence="5">
    <location>
        <begin position="158"/>
        <end position="178"/>
    </location>
</feature>
<dbReference type="OrthoDB" id="1679205at2"/>